<dbReference type="EMBL" id="LAZR01006093">
    <property type="protein sequence ID" value="KKM94796.1"/>
    <property type="molecule type" value="Genomic_DNA"/>
</dbReference>
<proteinExistence type="predicted"/>
<protein>
    <submittedName>
        <fullName evidence="2">Uncharacterized protein</fullName>
    </submittedName>
</protein>
<comment type="caution">
    <text evidence="2">The sequence shown here is derived from an EMBL/GenBank/DDBJ whole genome shotgun (WGS) entry which is preliminary data.</text>
</comment>
<evidence type="ECO:0000313" key="2">
    <source>
        <dbReference type="EMBL" id="KKM94796.1"/>
    </source>
</evidence>
<dbReference type="AlphaFoldDB" id="A0A0F9M672"/>
<gene>
    <name evidence="2" type="ORF">LCGC14_1194750</name>
</gene>
<accession>A0A0F9M672</accession>
<evidence type="ECO:0000256" key="1">
    <source>
        <dbReference type="SAM" id="MobiDB-lite"/>
    </source>
</evidence>
<sequence>MTSKKSRKAKKAQPTPPAQRFDPLSVLKVLDDAASSAPLTRQGHINVQQAVKILTAILVAPATSEALADEGDKKKGEDA</sequence>
<feature type="compositionally biased region" description="Basic residues" evidence="1">
    <location>
        <begin position="1"/>
        <end position="11"/>
    </location>
</feature>
<reference evidence="2" key="1">
    <citation type="journal article" date="2015" name="Nature">
        <title>Complex archaea that bridge the gap between prokaryotes and eukaryotes.</title>
        <authorList>
            <person name="Spang A."/>
            <person name="Saw J.H."/>
            <person name="Jorgensen S.L."/>
            <person name="Zaremba-Niedzwiedzka K."/>
            <person name="Martijn J."/>
            <person name="Lind A.E."/>
            <person name="van Eijk R."/>
            <person name="Schleper C."/>
            <person name="Guy L."/>
            <person name="Ettema T.J."/>
        </authorList>
    </citation>
    <scope>NUCLEOTIDE SEQUENCE</scope>
</reference>
<feature type="region of interest" description="Disordered" evidence="1">
    <location>
        <begin position="1"/>
        <end position="23"/>
    </location>
</feature>
<organism evidence="2">
    <name type="scientific">marine sediment metagenome</name>
    <dbReference type="NCBI Taxonomy" id="412755"/>
    <lineage>
        <taxon>unclassified sequences</taxon>
        <taxon>metagenomes</taxon>
        <taxon>ecological metagenomes</taxon>
    </lineage>
</organism>
<name>A0A0F9M672_9ZZZZ</name>